<dbReference type="InterPro" id="IPR036097">
    <property type="entry name" value="HisK_dim/P_sf"/>
</dbReference>
<sequence>MKTLNLFLLILISFQINYSQAESLDLKLISVKVNNEIVVPSQNKFQILKSDSIAVHYKAVSKQKGEIFYRIFVDAKLTEPKILDTIFVFRNFTLGAHIIKIVAYNEKGSESQALLIPVEVIEKPIVQEKTPEQLSEQKSFDFQPYIVPSLIGIVVLQILIIIFILVKKKSNGVKYNQNKEELEELKYSYKRAKEELAKQHEVNENLRKQIKELDENVKTLEKTNVKLVEQKEKLAESKARLEYLHSQKEEMFAIAIHDIKNPASAIKGYIELLNSYELNANEQQEIMESLVASSDDIVKLSQQMCVIIAKAMPEPKLKFVEYSIEQVIESVYNQNTSYAKAKKVKLYNKSSIDLPKVKIDPEKIEEALDNLVNNAIKYAPPETIVEIKSYVKEGAKRMVVVEVKDNGYGLSEDDLKKSFQKGAVLSNKPTGLEQSSGLGLWIVKRIIDEHNGKVWVESKLSVGSTFAFELPIE</sequence>
<keyword evidence="8" id="KW-0418">Kinase</keyword>
<gene>
    <name evidence="8" type="ORF">P0M35_00675</name>
</gene>
<dbReference type="InterPro" id="IPR036890">
    <property type="entry name" value="HATPase_C_sf"/>
</dbReference>
<evidence type="ECO:0000313" key="9">
    <source>
        <dbReference type="Proteomes" id="UP001221302"/>
    </source>
</evidence>
<dbReference type="Pfam" id="PF00512">
    <property type="entry name" value="HisKA"/>
    <property type="match status" value="1"/>
</dbReference>
<dbReference type="SUPFAM" id="SSF47384">
    <property type="entry name" value="Homodimeric domain of signal transducing histidine kinase"/>
    <property type="match status" value="1"/>
</dbReference>
<feature type="signal peptide" evidence="6">
    <location>
        <begin position="1"/>
        <end position="21"/>
    </location>
</feature>
<dbReference type="Pfam" id="PF02518">
    <property type="entry name" value="HATPase_c"/>
    <property type="match status" value="1"/>
</dbReference>
<keyword evidence="9" id="KW-1185">Reference proteome</keyword>
<evidence type="ECO:0000256" key="6">
    <source>
        <dbReference type="SAM" id="SignalP"/>
    </source>
</evidence>
<evidence type="ECO:0000256" key="2">
    <source>
        <dbReference type="ARBA" id="ARBA00012438"/>
    </source>
</evidence>
<keyword evidence="8" id="KW-0808">Transferase</keyword>
<dbReference type="SMART" id="SM00387">
    <property type="entry name" value="HATPase_c"/>
    <property type="match status" value="1"/>
</dbReference>
<keyword evidence="5" id="KW-1133">Transmembrane helix</keyword>
<dbReference type="Proteomes" id="UP001221302">
    <property type="component" value="Unassembled WGS sequence"/>
</dbReference>
<evidence type="ECO:0000256" key="5">
    <source>
        <dbReference type="SAM" id="Phobius"/>
    </source>
</evidence>
<comment type="caution">
    <text evidence="8">The sequence shown here is derived from an EMBL/GenBank/DDBJ whole genome shotgun (WGS) entry which is preliminary data.</text>
</comment>
<proteinExistence type="predicted"/>
<dbReference type="PRINTS" id="PR00344">
    <property type="entry name" value="BCTRLSENSOR"/>
</dbReference>
<keyword evidence="4" id="KW-0175">Coiled coil</keyword>
<evidence type="ECO:0000259" key="7">
    <source>
        <dbReference type="PROSITE" id="PS50109"/>
    </source>
</evidence>
<dbReference type="PROSITE" id="PS50109">
    <property type="entry name" value="HIS_KIN"/>
    <property type="match status" value="1"/>
</dbReference>
<feature type="domain" description="Histidine kinase" evidence="7">
    <location>
        <begin position="254"/>
        <end position="473"/>
    </location>
</feature>
<feature type="transmembrane region" description="Helical" evidence="5">
    <location>
        <begin position="145"/>
        <end position="166"/>
    </location>
</feature>
<evidence type="ECO:0000313" key="8">
    <source>
        <dbReference type="EMBL" id="MDF1610649.1"/>
    </source>
</evidence>
<name>A0AAE3NXL2_9BACT</name>
<dbReference type="Gene3D" id="3.30.565.10">
    <property type="entry name" value="Histidine kinase-like ATPase, C-terminal domain"/>
    <property type="match status" value="1"/>
</dbReference>
<dbReference type="Gene3D" id="1.10.287.130">
    <property type="match status" value="1"/>
</dbReference>
<dbReference type="AlphaFoldDB" id="A0AAE3NXL2"/>
<reference evidence="8" key="1">
    <citation type="submission" date="2023-03" db="EMBL/GenBank/DDBJ databases">
        <title>Stygiobacter electus gen. nov., sp. nov., facultatively anaerobic thermotolerant bacterium of the class Ignavibacteria from a well of Yessentuki mineral water deposit.</title>
        <authorList>
            <person name="Podosokorskaya O.A."/>
            <person name="Elcheninov A.G."/>
            <person name="Petrova N.F."/>
            <person name="Zavarzina D.G."/>
            <person name="Kublanov I.V."/>
            <person name="Merkel A.Y."/>
        </authorList>
    </citation>
    <scope>NUCLEOTIDE SEQUENCE</scope>
    <source>
        <strain evidence="8">09-Me</strain>
    </source>
</reference>
<dbReference type="InterPro" id="IPR003661">
    <property type="entry name" value="HisK_dim/P_dom"/>
</dbReference>
<keyword evidence="5" id="KW-0812">Transmembrane</keyword>
<feature type="chain" id="PRO_5042205724" description="histidine kinase" evidence="6">
    <location>
        <begin position="22"/>
        <end position="473"/>
    </location>
</feature>
<accession>A0AAE3NXL2</accession>
<dbReference type="EC" id="2.7.13.3" evidence="2"/>
<dbReference type="RefSeq" id="WP_321534414.1">
    <property type="nucleotide sequence ID" value="NZ_JARGDL010000001.1"/>
</dbReference>
<organism evidence="8 9">
    <name type="scientific">Stygiobacter electus</name>
    <dbReference type="NCBI Taxonomy" id="3032292"/>
    <lineage>
        <taxon>Bacteria</taxon>
        <taxon>Pseudomonadati</taxon>
        <taxon>Ignavibacteriota</taxon>
        <taxon>Ignavibacteria</taxon>
        <taxon>Ignavibacteriales</taxon>
        <taxon>Melioribacteraceae</taxon>
        <taxon>Stygiobacter</taxon>
    </lineage>
</organism>
<dbReference type="GO" id="GO:0000155">
    <property type="term" value="F:phosphorelay sensor kinase activity"/>
    <property type="evidence" value="ECO:0007669"/>
    <property type="project" value="InterPro"/>
</dbReference>
<dbReference type="InterPro" id="IPR005467">
    <property type="entry name" value="His_kinase_dom"/>
</dbReference>
<evidence type="ECO:0000256" key="3">
    <source>
        <dbReference type="ARBA" id="ARBA00022553"/>
    </source>
</evidence>
<dbReference type="InterPro" id="IPR003594">
    <property type="entry name" value="HATPase_dom"/>
</dbReference>
<evidence type="ECO:0000256" key="1">
    <source>
        <dbReference type="ARBA" id="ARBA00000085"/>
    </source>
</evidence>
<keyword evidence="3" id="KW-0597">Phosphoprotein</keyword>
<dbReference type="SUPFAM" id="SSF55874">
    <property type="entry name" value="ATPase domain of HSP90 chaperone/DNA topoisomerase II/histidine kinase"/>
    <property type="match status" value="1"/>
</dbReference>
<dbReference type="PANTHER" id="PTHR43547:SF2">
    <property type="entry name" value="HYBRID SIGNAL TRANSDUCTION HISTIDINE KINASE C"/>
    <property type="match status" value="1"/>
</dbReference>
<keyword evidence="6" id="KW-0732">Signal</keyword>
<dbReference type="InterPro" id="IPR004358">
    <property type="entry name" value="Sig_transdc_His_kin-like_C"/>
</dbReference>
<feature type="coiled-coil region" evidence="4">
    <location>
        <begin position="175"/>
        <end position="240"/>
    </location>
</feature>
<dbReference type="EMBL" id="JARGDL010000001">
    <property type="protein sequence ID" value="MDF1610649.1"/>
    <property type="molecule type" value="Genomic_DNA"/>
</dbReference>
<protein>
    <recommendedName>
        <fullName evidence="2">histidine kinase</fullName>
        <ecNumber evidence="2">2.7.13.3</ecNumber>
    </recommendedName>
</protein>
<keyword evidence="5" id="KW-0472">Membrane</keyword>
<dbReference type="PANTHER" id="PTHR43547">
    <property type="entry name" value="TWO-COMPONENT HISTIDINE KINASE"/>
    <property type="match status" value="1"/>
</dbReference>
<dbReference type="CDD" id="cd00082">
    <property type="entry name" value="HisKA"/>
    <property type="match status" value="1"/>
</dbReference>
<comment type="catalytic activity">
    <reaction evidence="1">
        <text>ATP + protein L-histidine = ADP + protein N-phospho-L-histidine.</text>
        <dbReference type="EC" id="2.7.13.3"/>
    </reaction>
</comment>
<evidence type="ECO:0000256" key="4">
    <source>
        <dbReference type="SAM" id="Coils"/>
    </source>
</evidence>